<evidence type="ECO:0000256" key="1">
    <source>
        <dbReference type="ARBA" id="ARBA00004141"/>
    </source>
</evidence>
<evidence type="ECO:0000313" key="8">
    <source>
        <dbReference type="Proteomes" id="UP000053732"/>
    </source>
</evidence>
<dbReference type="EMBL" id="HG793139">
    <property type="protein sequence ID" value="CRL21895.1"/>
    <property type="molecule type" value="Genomic_DNA"/>
</dbReference>
<dbReference type="PANTHER" id="PTHR23502">
    <property type="entry name" value="MAJOR FACILITATOR SUPERFAMILY"/>
    <property type="match status" value="1"/>
</dbReference>
<dbReference type="STRING" id="1429867.A0A0G4P6F3"/>
<feature type="transmembrane region" description="Helical" evidence="5">
    <location>
        <begin position="97"/>
        <end position="115"/>
    </location>
</feature>
<reference evidence="7 8" key="1">
    <citation type="journal article" date="2014" name="Nat. Commun.">
        <title>Multiple recent horizontal transfers of a large genomic region in cheese making fungi.</title>
        <authorList>
            <person name="Cheeseman K."/>
            <person name="Ropars J."/>
            <person name="Renault P."/>
            <person name="Dupont J."/>
            <person name="Gouzy J."/>
            <person name="Branca A."/>
            <person name="Abraham A.L."/>
            <person name="Ceppi M."/>
            <person name="Conseiller E."/>
            <person name="Debuchy R."/>
            <person name="Malagnac F."/>
            <person name="Goarin A."/>
            <person name="Silar P."/>
            <person name="Lacoste S."/>
            <person name="Sallet E."/>
            <person name="Bensimon A."/>
            <person name="Giraud T."/>
            <person name="Brygoo Y."/>
        </authorList>
    </citation>
    <scope>NUCLEOTIDE SEQUENCE [LARGE SCALE GENOMIC DNA]</scope>
    <source>
        <strain evidence="8">FM 013</strain>
    </source>
</reference>
<keyword evidence="8" id="KW-1185">Reference proteome</keyword>
<dbReference type="InterPro" id="IPR036259">
    <property type="entry name" value="MFS_trans_sf"/>
</dbReference>
<gene>
    <name evidence="7" type="ORF">PCAMFM013_S006g000435</name>
</gene>
<accession>A0A0G4P6F3</accession>
<sequence>MDSDKLEESLQTIHHEQVLDQASNCTEKPVYRDPHGLPLNPQPTSFKDDPLNWHPALKLGITLQVSFLALLGPLGAAAPNPAFVVMSEYFEMSVTEISYELTIFLLFAGIGPLVATPLANHYGRRPVYLLGNLIAAITNIIPGYFDSWAVIMTTRALNGLTAGSVMAMGAATICDMYFAHQRGLFMGIYTLCLTNGSNVAPIIGGFAAETLGWHSCFFIPGYLQLGTFIITLFCLPETLYHADPEDPEAASRKERSYLENLTFRRNNIPARPLHLRDLLTPFKMLTSLSILLPALLYMTCFGYGTVLFALTGAALFTELESTSWVGSAFGMGISNMGLQITTTTIYVYTTDCYKPQSAEISTIMNIFRQVFSCLVSFYAFPLVDLVGIQNTWIIFAMIVVAFMVPVVALRYFGARWRSLANQQLPPSASE</sequence>
<evidence type="ECO:0000259" key="6">
    <source>
        <dbReference type="PROSITE" id="PS50850"/>
    </source>
</evidence>
<dbReference type="PANTHER" id="PTHR23502:SF181">
    <property type="entry name" value="MAJOR FACILITATOR SUPERFAMILY (MFS) PROFILE DOMAIN-CONTAINING PROTEIN"/>
    <property type="match status" value="1"/>
</dbReference>
<dbReference type="InterPro" id="IPR011701">
    <property type="entry name" value="MFS"/>
</dbReference>
<dbReference type="Proteomes" id="UP000053732">
    <property type="component" value="Unassembled WGS sequence"/>
</dbReference>
<comment type="subcellular location">
    <subcellularLocation>
        <location evidence="1">Membrane</location>
        <topology evidence="1">Multi-pass membrane protein</topology>
    </subcellularLocation>
</comment>
<keyword evidence="2 5" id="KW-0812">Transmembrane</keyword>
<evidence type="ECO:0000256" key="4">
    <source>
        <dbReference type="ARBA" id="ARBA00023136"/>
    </source>
</evidence>
<dbReference type="SUPFAM" id="SSF103473">
    <property type="entry name" value="MFS general substrate transporter"/>
    <property type="match status" value="1"/>
</dbReference>
<dbReference type="GO" id="GO:0005886">
    <property type="term" value="C:plasma membrane"/>
    <property type="evidence" value="ECO:0007669"/>
    <property type="project" value="TreeGrafter"/>
</dbReference>
<feature type="transmembrane region" description="Helical" evidence="5">
    <location>
        <begin position="290"/>
        <end position="316"/>
    </location>
</feature>
<dbReference type="AlphaFoldDB" id="A0A0G4P6F3"/>
<name>A0A0G4P6F3_PENC3</name>
<dbReference type="Gene3D" id="1.20.1250.20">
    <property type="entry name" value="MFS general substrate transporter like domains"/>
    <property type="match status" value="1"/>
</dbReference>
<evidence type="ECO:0000256" key="5">
    <source>
        <dbReference type="SAM" id="Phobius"/>
    </source>
</evidence>
<feature type="transmembrane region" description="Helical" evidence="5">
    <location>
        <begin position="56"/>
        <end position="77"/>
    </location>
</feature>
<feature type="transmembrane region" description="Helical" evidence="5">
    <location>
        <begin position="127"/>
        <end position="145"/>
    </location>
</feature>
<dbReference type="Pfam" id="PF07690">
    <property type="entry name" value="MFS_1"/>
    <property type="match status" value="1"/>
</dbReference>
<dbReference type="PROSITE" id="PS50850">
    <property type="entry name" value="MFS"/>
    <property type="match status" value="1"/>
</dbReference>
<evidence type="ECO:0000256" key="3">
    <source>
        <dbReference type="ARBA" id="ARBA00022989"/>
    </source>
</evidence>
<keyword evidence="4 5" id="KW-0472">Membrane</keyword>
<feature type="transmembrane region" description="Helical" evidence="5">
    <location>
        <begin position="392"/>
        <end position="412"/>
    </location>
</feature>
<evidence type="ECO:0000256" key="2">
    <source>
        <dbReference type="ARBA" id="ARBA00022692"/>
    </source>
</evidence>
<proteinExistence type="predicted"/>
<dbReference type="GO" id="GO:0022857">
    <property type="term" value="F:transmembrane transporter activity"/>
    <property type="evidence" value="ECO:0007669"/>
    <property type="project" value="InterPro"/>
</dbReference>
<evidence type="ECO:0000313" key="7">
    <source>
        <dbReference type="EMBL" id="CRL21895.1"/>
    </source>
</evidence>
<feature type="transmembrane region" description="Helical" evidence="5">
    <location>
        <begin position="328"/>
        <end position="348"/>
    </location>
</feature>
<feature type="domain" description="Major facilitator superfamily (MFS) profile" evidence="6">
    <location>
        <begin position="61"/>
        <end position="430"/>
    </location>
</feature>
<organism evidence="7 8">
    <name type="scientific">Penicillium camemberti (strain FM 013)</name>
    <dbReference type="NCBI Taxonomy" id="1429867"/>
    <lineage>
        <taxon>Eukaryota</taxon>
        <taxon>Fungi</taxon>
        <taxon>Dikarya</taxon>
        <taxon>Ascomycota</taxon>
        <taxon>Pezizomycotina</taxon>
        <taxon>Eurotiomycetes</taxon>
        <taxon>Eurotiomycetidae</taxon>
        <taxon>Eurotiales</taxon>
        <taxon>Aspergillaceae</taxon>
        <taxon>Penicillium</taxon>
    </lineage>
</organism>
<protein>
    <submittedName>
        <fullName evidence="7">Sucrose/H+ symporter, plant</fullName>
    </submittedName>
</protein>
<dbReference type="InterPro" id="IPR020846">
    <property type="entry name" value="MFS_dom"/>
</dbReference>
<keyword evidence="3 5" id="KW-1133">Transmembrane helix</keyword>